<name>A0ABR2BCG7_9ROSI</name>
<keyword evidence="2" id="KW-1185">Reference proteome</keyword>
<accession>A0ABR2BCG7</accession>
<evidence type="ECO:0000313" key="1">
    <source>
        <dbReference type="EMBL" id="KAK8504804.1"/>
    </source>
</evidence>
<sequence>MSLRARALVRAGPVMARKLRVQVRRSDGPAQVLPHVDAGGAAAAAPLLVCRKASFLRCLVLCSRNRLVAVRGRACAAVACLHGLLSVPISMSVGSLLVLNDVILRIYVD</sequence>
<feature type="non-terminal residue" evidence="1">
    <location>
        <position position="109"/>
    </location>
</feature>
<comment type="caution">
    <text evidence="1">The sequence shown here is derived from an EMBL/GenBank/DDBJ whole genome shotgun (WGS) entry which is preliminary data.</text>
</comment>
<proteinExistence type="predicted"/>
<dbReference type="EMBL" id="JBBPBM010000134">
    <property type="protein sequence ID" value="KAK8504804.1"/>
    <property type="molecule type" value="Genomic_DNA"/>
</dbReference>
<reference evidence="1 2" key="1">
    <citation type="journal article" date="2024" name="G3 (Bethesda)">
        <title>Genome assembly of Hibiscus sabdariffa L. provides insights into metabolisms of medicinal natural products.</title>
        <authorList>
            <person name="Kim T."/>
        </authorList>
    </citation>
    <scope>NUCLEOTIDE SEQUENCE [LARGE SCALE GENOMIC DNA]</scope>
    <source>
        <strain evidence="1">TK-2024</strain>
        <tissue evidence="1">Old leaves</tissue>
    </source>
</reference>
<evidence type="ECO:0000313" key="2">
    <source>
        <dbReference type="Proteomes" id="UP001472677"/>
    </source>
</evidence>
<dbReference type="Proteomes" id="UP001472677">
    <property type="component" value="Unassembled WGS sequence"/>
</dbReference>
<protein>
    <submittedName>
        <fullName evidence="1">Uncharacterized protein</fullName>
    </submittedName>
</protein>
<organism evidence="1 2">
    <name type="scientific">Hibiscus sabdariffa</name>
    <name type="common">roselle</name>
    <dbReference type="NCBI Taxonomy" id="183260"/>
    <lineage>
        <taxon>Eukaryota</taxon>
        <taxon>Viridiplantae</taxon>
        <taxon>Streptophyta</taxon>
        <taxon>Embryophyta</taxon>
        <taxon>Tracheophyta</taxon>
        <taxon>Spermatophyta</taxon>
        <taxon>Magnoliopsida</taxon>
        <taxon>eudicotyledons</taxon>
        <taxon>Gunneridae</taxon>
        <taxon>Pentapetalae</taxon>
        <taxon>rosids</taxon>
        <taxon>malvids</taxon>
        <taxon>Malvales</taxon>
        <taxon>Malvaceae</taxon>
        <taxon>Malvoideae</taxon>
        <taxon>Hibiscus</taxon>
    </lineage>
</organism>
<gene>
    <name evidence="1" type="ORF">V6N12_033056</name>
</gene>